<evidence type="ECO:0000313" key="1">
    <source>
        <dbReference type="EMBL" id="KAH7911907.1"/>
    </source>
</evidence>
<organism evidence="1 2">
    <name type="scientific">Hygrophoropsis aurantiaca</name>
    <dbReference type="NCBI Taxonomy" id="72124"/>
    <lineage>
        <taxon>Eukaryota</taxon>
        <taxon>Fungi</taxon>
        <taxon>Dikarya</taxon>
        <taxon>Basidiomycota</taxon>
        <taxon>Agaricomycotina</taxon>
        <taxon>Agaricomycetes</taxon>
        <taxon>Agaricomycetidae</taxon>
        <taxon>Boletales</taxon>
        <taxon>Coniophorineae</taxon>
        <taxon>Hygrophoropsidaceae</taxon>
        <taxon>Hygrophoropsis</taxon>
    </lineage>
</organism>
<dbReference type="Proteomes" id="UP000790377">
    <property type="component" value="Unassembled WGS sequence"/>
</dbReference>
<reference evidence="1" key="1">
    <citation type="journal article" date="2021" name="New Phytol.">
        <title>Evolutionary innovations through gain and loss of genes in the ectomycorrhizal Boletales.</title>
        <authorList>
            <person name="Wu G."/>
            <person name="Miyauchi S."/>
            <person name="Morin E."/>
            <person name="Kuo A."/>
            <person name="Drula E."/>
            <person name="Varga T."/>
            <person name="Kohler A."/>
            <person name="Feng B."/>
            <person name="Cao Y."/>
            <person name="Lipzen A."/>
            <person name="Daum C."/>
            <person name="Hundley H."/>
            <person name="Pangilinan J."/>
            <person name="Johnson J."/>
            <person name="Barry K."/>
            <person name="LaButti K."/>
            <person name="Ng V."/>
            <person name="Ahrendt S."/>
            <person name="Min B."/>
            <person name="Choi I.G."/>
            <person name="Park H."/>
            <person name="Plett J.M."/>
            <person name="Magnuson J."/>
            <person name="Spatafora J.W."/>
            <person name="Nagy L.G."/>
            <person name="Henrissat B."/>
            <person name="Grigoriev I.V."/>
            <person name="Yang Z.L."/>
            <person name="Xu J."/>
            <person name="Martin F.M."/>
        </authorList>
    </citation>
    <scope>NUCLEOTIDE SEQUENCE</scope>
    <source>
        <strain evidence="1">ATCC 28755</strain>
    </source>
</reference>
<dbReference type="EMBL" id="MU267664">
    <property type="protein sequence ID" value="KAH7911907.1"/>
    <property type="molecule type" value="Genomic_DNA"/>
</dbReference>
<keyword evidence="2" id="KW-1185">Reference proteome</keyword>
<comment type="caution">
    <text evidence="1">The sequence shown here is derived from an EMBL/GenBank/DDBJ whole genome shotgun (WGS) entry which is preliminary data.</text>
</comment>
<accession>A0ACB8AF05</accession>
<evidence type="ECO:0000313" key="2">
    <source>
        <dbReference type="Proteomes" id="UP000790377"/>
    </source>
</evidence>
<protein>
    <submittedName>
        <fullName evidence="1">Cerato-platanin</fullName>
    </submittedName>
</protein>
<sequence>MKFTSAVLSLAALTVPSFAQTYYSLSYDTIYDNTTLSLDYVACSDGTYGLMTKGFMTVGDLPTWPNVGGVYAVTGWDSAACGTCWEVTYGNTTLAITAIDTASEGFNLSLQAMDVLTDEMAEELGRVEVTATQVDSSVCGIYS</sequence>
<name>A0ACB8AF05_9AGAM</name>
<gene>
    <name evidence="1" type="ORF">BJ138DRAFT_859185</name>
</gene>
<proteinExistence type="predicted"/>